<dbReference type="PANTHER" id="PTHR46624:SF4">
    <property type="entry name" value="FYVE-TYPE DOMAIN-CONTAINING PROTEIN"/>
    <property type="match status" value="1"/>
</dbReference>
<name>A0A147BRT2_IXORI</name>
<dbReference type="InterPro" id="IPR027417">
    <property type="entry name" value="P-loop_NTPase"/>
</dbReference>
<dbReference type="SUPFAM" id="SSF52540">
    <property type="entry name" value="P-loop containing nucleoside triphosphate hydrolases"/>
    <property type="match status" value="1"/>
</dbReference>
<evidence type="ECO:0000256" key="5">
    <source>
        <dbReference type="SAM" id="MobiDB-lite"/>
    </source>
</evidence>
<dbReference type="GO" id="GO:0005545">
    <property type="term" value="F:1-phosphatidylinositol binding"/>
    <property type="evidence" value="ECO:0007669"/>
    <property type="project" value="TreeGrafter"/>
</dbReference>
<dbReference type="InterPro" id="IPR017455">
    <property type="entry name" value="Znf_FYVE-rel"/>
</dbReference>
<dbReference type="Gene3D" id="3.40.50.300">
    <property type="entry name" value="P-loop containing nucleotide triphosphate hydrolases"/>
    <property type="match status" value="1"/>
</dbReference>
<dbReference type="Gene3D" id="3.30.40.10">
    <property type="entry name" value="Zinc/RING finger domain, C3HC4 (zinc finger)"/>
    <property type="match status" value="2"/>
</dbReference>
<evidence type="ECO:0000313" key="7">
    <source>
        <dbReference type="EMBL" id="JAR93483.1"/>
    </source>
</evidence>
<feature type="domain" description="FYVE-type" evidence="6">
    <location>
        <begin position="633"/>
        <end position="693"/>
    </location>
</feature>
<dbReference type="PANTHER" id="PTHR46624">
    <property type="entry name" value="AGAP002036-PA"/>
    <property type="match status" value="1"/>
</dbReference>
<keyword evidence="3" id="KW-0862">Zinc</keyword>
<dbReference type="GO" id="GO:0005547">
    <property type="term" value="F:phosphatidylinositol-3,4,5-trisphosphate binding"/>
    <property type="evidence" value="ECO:0007669"/>
    <property type="project" value="TreeGrafter"/>
</dbReference>
<feature type="compositionally biased region" description="Low complexity" evidence="5">
    <location>
        <begin position="1"/>
        <end position="15"/>
    </location>
</feature>
<dbReference type="Pfam" id="PF01363">
    <property type="entry name" value="FYVE"/>
    <property type="match status" value="2"/>
</dbReference>
<dbReference type="GO" id="GO:0005811">
    <property type="term" value="C:lipid droplet"/>
    <property type="evidence" value="ECO:0007669"/>
    <property type="project" value="TreeGrafter"/>
</dbReference>
<dbReference type="InterPro" id="IPR013083">
    <property type="entry name" value="Znf_RING/FYVE/PHD"/>
</dbReference>
<keyword evidence="1" id="KW-0479">Metal-binding</keyword>
<feature type="region of interest" description="Disordered" evidence="5">
    <location>
        <begin position="1"/>
        <end position="26"/>
    </location>
</feature>
<evidence type="ECO:0000259" key="6">
    <source>
        <dbReference type="PROSITE" id="PS50178"/>
    </source>
</evidence>
<dbReference type="GO" id="GO:0043325">
    <property type="term" value="F:phosphatidylinositol-3,4-bisphosphate binding"/>
    <property type="evidence" value="ECO:0007669"/>
    <property type="project" value="TreeGrafter"/>
</dbReference>
<dbReference type="AlphaFoldDB" id="A0A147BRT2"/>
<dbReference type="InterPro" id="IPR000306">
    <property type="entry name" value="Znf_FYVE"/>
</dbReference>
<dbReference type="GO" id="GO:0140042">
    <property type="term" value="P:lipid droplet formation"/>
    <property type="evidence" value="ECO:0007669"/>
    <property type="project" value="TreeGrafter"/>
</dbReference>
<sequence>APRSVASSTASQSSQHVRLLPHPPTRSARASCSERLACRGPNPCARVFCSECGTNQCEACELLIHEEPRFRHHQDRSLLEPPEPFLLCQGAHCSAENFADLRCHTCQRSLCYACDQREHLVNRKLAHTKTRFQHYLERLQREEEEEEEYLSADGSFTEAAMMSLELMGPDILSDARSLEAQENKKDPRPSSFLLVDDKEVLQVSSPEEFSRRLGCGVDRPVKVLSIFGNTGEGKSHTLNQTFFGGAPVFRTSSQQQSCTVGAWAALCPDTGLVAIDTEGLLGVAQNQNQRTRLLLKVLAISDVVIYRTRAERLHSDLFSFLGDASQAYASHFSQELKALKERCNIAGPVSVLGPAVVVFHETMHTKPLSGDDGRSVTDILRRRFDSAEKSIDAFSALDYVGIQTKQLPTCFDGLREVVEKIVDNSTVRSARPVEVIFQALRLLNEKFSGDIDRSIPSSFPDQFFTCQCTCIACSARCNRSMNHQGSHRCDTKCQYQHEHDNKVFVCKSCYEKSGREIVLTPQTGAKNDAAWMGWAKYAWSGYVLECPSCGVIFQSRQYWYGNKNPEETVVRTEITHLWPGEPPPAGEPSNTAQRVIDGLQVFTETVSSISAGPTRTISDWVTDQIAPVYWVPNYKIQNCHDCGQVFSPNDRKHHCRACGQGFCDDCSSQKRPVPERGWPDPVRVCKACFNPGEDEDRSRAVARPAGESEVTARKVGEVIRNVLGVAASAIEFPLGLIKDTARPAYWTPDHELSACAVCELPFGPRKPIHHCRGCGLGVCNDCSMARRPVASRGWESPVRICDKCDKRSEL</sequence>
<evidence type="ECO:0000256" key="1">
    <source>
        <dbReference type="ARBA" id="ARBA00022723"/>
    </source>
</evidence>
<dbReference type="SMART" id="SM00064">
    <property type="entry name" value="FYVE"/>
    <property type="match status" value="2"/>
</dbReference>
<evidence type="ECO:0000256" key="4">
    <source>
        <dbReference type="PROSITE-ProRule" id="PRU00091"/>
    </source>
</evidence>
<accession>A0A147BRT2</accession>
<dbReference type="GO" id="GO:0008270">
    <property type="term" value="F:zinc ion binding"/>
    <property type="evidence" value="ECO:0007669"/>
    <property type="project" value="UniProtKB-KW"/>
</dbReference>
<organism evidence="7">
    <name type="scientific">Ixodes ricinus</name>
    <name type="common">Common tick</name>
    <name type="synonym">Acarus ricinus</name>
    <dbReference type="NCBI Taxonomy" id="34613"/>
    <lineage>
        <taxon>Eukaryota</taxon>
        <taxon>Metazoa</taxon>
        <taxon>Ecdysozoa</taxon>
        <taxon>Arthropoda</taxon>
        <taxon>Chelicerata</taxon>
        <taxon>Arachnida</taxon>
        <taxon>Acari</taxon>
        <taxon>Parasitiformes</taxon>
        <taxon>Ixodida</taxon>
        <taxon>Ixodoidea</taxon>
        <taxon>Ixodidae</taxon>
        <taxon>Ixodinae</taxon>
        <taxon>Ixodes</taxon>
    </lineage>
</organism>
<dbReference type="SUPFAM" id="SSF57903">
    <property type="entry name" value="FYVE/PHD zinc finger"/>
    <property type="match status" value="2"/>
</dbReference>
<evidence type="ECO:0000256" key="2">
    <source>
        <dbReference type="ARBA" id="ARBA00022771"/>
    </source>
</evidence>
<dbReference type="InterPro" id="IPR042427">
    <property type="entry name" value="ZFYV1"/>
</dbReference>
<dbReference type="InterPro" id="IPR011011">
    <property type="entry name" value="Znf_FYVE_PHD"/>
</dbReference>
<evidence type="ECO:0000256" key="3">
    <source>
        <dbReference type="ARBA" id="ARBA00022833"/>
    </source>
</evidence>
<dbReference type="CDD" id="cd15734">
    <property type="entry name" value="FYVE_ZFYV1"/>
    <property type="match status" value="2"/>
</dbReference>
<dbReference type="PROSITE" id="PS50178">
    <property type="entry name" value="ZF_FYVE"/>
    <property type="match status" value="2"/>
</dbReference>
<dbReference type="GO" id="GO:0032266">
    <property type="term" value="F:phosphatidylinositol-3-phosphate binding"/>
    <property type="evidence" value="ECO:0007669"/>
    <property type="project" value="TreeGrafter"/>
</dbReference>
<keyword evidence="2 4" id="KW-0863">Zinc-finger</keyword>
<proteinExistence type="predicted"/>
<feature type="non-terminal residue" evidence="7">
    <location>
        <position position="1"/>
    </location>
</feature>
<protein>
    <submittedName>
        <fullName evidence="7">Putative membrane trafficking and cell signaling protein hrs</fullName>
    </submittedName>
</protein>
<dbReference type="EMBL" id="GEGO01001921">
    <property type="protein sequence ID" value="JAR93483.1"/>
    <property type="molecule type" value="Transcribed_RNA"/>
</dbReference>
<reference evidence="7" key="1">
    <citation type="journal article" date="2018" name="PLoS Negl. Trop. Dis.">
        <title>Sialome diversity of ticks revealed by RNAseq of single tick salivary glands.</title>
        <authorList>
            <person name="Perner J."/>
            <person name="Kropackova S."/>
            <person name="Kopacek P."/>
            <person name="Ribeiro J.M."/>
        </authorList>
    </citation>
    <scope>NUCLEOTIDE SEQUENCE</scope>
    <source>
        <strain evidence="7">Siblings of single egg batch collected in Ceske Budejovice</strain>
        <tissue evidence="7">Salivary glands</tissue>
    </source>
</reference>
<feature type="domain" description="FYVE-type" evidence="6">
    <location>
        <begin position="749"/>
        <end position="809"/>
    </location>
</feature>